<sequence length="208" mass="23184">MWKASPRRLRPRRAFLANDASEALLSKFAATPLSLATSRRCFFFKRKPRGALLGIEGLETPRDFPRLAAAAVQDARQELLGVEKRPALELVSALDNASNSLCRIADAAELCRNVHPSQDFVASASDAVQAVAGYMGEVNLDAEVYQGMRRAEESSDFANIPLEARTVLHHMRVSMEHEGIHLPESEKVECLQLLEKEQQLSFDIIQRQ</sequence>
<dbReference type="GO" id="GO:0006518">
    <property type="term" value="P:peptide metabolic process"/>
    <property type="evidence" value="ECO:0007669"/>
    <property type="project" value="TreeGrafter"/>
</dbReference>
<dbReference type="InterPro" id="IPR045090">
    <property type="entry name" value="Pept_M3A_M3B"/>
</dbReference>
<proteinExistence type="predicted"/>
<protein>
    <submittedName>
        <fullName evidence="1">Uncharacterized protein</fullName>
    </submittedName>
</protein>
<organism evidence="1 2">
    <name type="scientific">Polarella glacialis</name>
    <name type="common">Dinoflagellate</name>
    <dbReference type="NCBI Taxonomy" id="89957"/>
    <lineage>
        <taxon>Eukaryota</taxon>
        <taxon>Sar</taxon>
        <taxon>Alveolata</taxon>
        <taxon>Dinophyceae</taxon>
        <taxon>Suessiales</taxon>
        <taxon>Suessiaceae</taxon>
        <taxon>Polarella</taxon>
    </lineage>
</organism>
<accession>A0A813G1C9</accession>
<dbReference type="AlphaFoldDB" id="A0A813G1C9"/>
<dbReference type="PANTHER" id="PTHR11804">
    <property type="entry name" value="PROTEASE M3 THIMET OLIGOPEPTIDASE-RELATED"/>
    <property type="match status" value="1"/>
</dbReference>
<dbReference type="Proteomes" id="UP000654075">
    <property type="component" value="Unassembled WGS sequence"/>
</dbReference>
<dbReference type="GO" id="GO:0005739">
    <property type="term" value="C:mitochondrion"/>
    <property type="evidence" value="ECO:0007669"/>
    <property type="project" value="TreeGrafter"/>
</dbReference>
<dbReference type="SUPFAM" id="SSF55486">
    <property type="entry name" value="Metalloproteases ('zincins'), catalytic domain"/>
    <property type="match status" value="1"/>
</dbReference>
<reference evidence="1" key="1">
    <citation type="submission" date="2021-02" db="EMBL/GenBank/DDBJ databases">
        <authorList>
            <person name="Dougan E. K."/>
            <person name="Rhodes N."/>
            <person name="Thang M."/>
            <person name="Chan C."/>
        </authorList>
    </citation>
    <scope>NUCLEOTIDE SEQUENCE</scope>
</reference>
<dbReference type="OrthoDB" id="17530at2759"/>
<comment type="caution">
    <text evidence="1">The sequence shown here is derived from an EMBL/GenBank/DDBJ whole genome shotgun (WGS) entry which is preliminary data.</text>
</comment>
<dbReference type="EMBL" id="CAJNNV010027342">
    <property type="protein sequence ID" value="CAE8620102.1"/>
    <property type="molecule type" value="Genomic_DNA"/>
</dbReference>
<dbReference type="GO" id="GO:0004222">
    <property type="term" value="F:metalloendopeptidase activity"/>
    <property type="evidence" value="ECO:0007669"/>
    <property type="project" value="InterPro"/>
</dbReference>
<dbReference type="GO" id="GO:0006508">
    <property type="term" value="P:proteolysis"/>
    <property type="evidence" value="ECO:0007669"/>
    <property type="project" value="InterPro"/>
</dbReference>
<keyword evidence="2" id="KW-1185">Reference proteome</keyword>
<evidence type="ECO:0000313" key="2">
    <source>
        <dbReference type="Proteomes" id="UP000654075"/>
    </source>
</evidence>
<feature type="non-terminal residue" evidence="1">
    <location>
        <position position="208"/>
    </location>
</feature>
<gene>
    <name evidence="1" type="ORF">PGLA1383_LOCUS37669</name>
</gene>
<name>A0A813G1C9_POLGL</name>
<evidence type="ECO:0000313" key="1">
    <source>
        <dbReference type="EMBL" id="CAE8620102.1"/>
    </source>
</evidence>
<dbReference type="PANTHER" id="PTHR11804:SF79">
    <property type="entry name" value="MITOCHONDRIAL INTERMEDIATE PEPTIDASE"/>
    <property type="match status" value="1"/>
</dbReference>